<evidence type="ECO:0000256" key="1">
    <source>
        <dbReference type="SAM" id="MobiDB-lite"/>
    </source>
</evidence>
<sequence length="402" mass="44120">MTRPAEPSGPYGPSEPPGPPGPSEPPAPSGAPSRRRRTGPSSGAPESSEAPESSGPAEQQTPPGRSNIGIWGAPQSGKTTFLAALRTAMSIGDTGWRLDGVDTRSTTFLADSTHQLAELRVFPSATQGLEPLSWRLTGMREVKEKRKKYLPAKKASVRASVYLDFVDPPGRLFDSQPAESDAKPASGGGPRFATGGPSGGSTPDRGGDLRERLVDHLAACGGLIYLFDPTREKEASDSYQFFNRTVLEISQRAPAHPRDHYLPHHLAVCITKYDHYWVRDIARKNGFESVSHPEHLFPTVHEDLAELFFEELCRADKVSNADAVRREIRQHFSPERTRYFVTSAVGFYLDPDTGRFDDDDYSNLVKRSHADGTDTMHLKGKVHPINVLEPIMWLVRSLTGPS</sequence>
<evidence type="ECO:0000313" key="2">
    <source>
        <dbReference type="EMBL" id="MFC5748411.1"/>
    </source>
</evidence>
<comment type="caution">
    <text evidence="2">The sequence shown here is derived from an EMBL/GenBank/DDBJ whole genome shotgun (WGS) entry which is preliminary data.</text>
</comment>
<reference evidence="3" key="1">
    <citation type="journal article" date="2019" name="Int. J. Syst. Evol. Microbiol.">
        <title>The Global Catalogue of Microorganisms (GCM) 10K type strain sequencing project: providing services to taxonomists for standard genome sequencing and annotation.</title>
        <authorList>
            <consortium name="The Broad Institute Genomics Platform"/>
            <consortium name="The Broad Institute Genome Sequencing Center for Infectious Disease"/>
            <person name="Wu L."/>
            <person name="Ma J."/>
        </authorList>
    </citation>
    <scope>NUCLEOTIDE SEQUENCE [LARGE SCALE GENOMIC DNA]</scope>
    <source>
        <strain evidence="3">KCTC 42087</strain>
    </source>
</reference>
<dbReference type="SUPFAM" id="SSF52540">
    <property type="entry name" value="P-loop containing nucleoside triphosphate hydrolases"/>
    <property type="match status" value="1"/>
</dbReference>
<dbReference type="EMBL" id="JBHSON010000031">
    <property type="protein sequence ID" value="MFC5748411.1"/>
    <property type="molecule type" value="Genomic_DNA"/>
</dbReference>
<evidence type="ECO:0000313" key="3">
    <source>
        <dbReference type="Proteomes" id="UP001596074"/>
    </source>
</evidence>
<feature type="region of interest" description="Disordered" evidence="1">
    <location>
        <begin position="1"/>
        <end position="74"/>
    </location>
</feature>
<keyword evidence="3" id="KW-1185">Reference proteome</keyword>
<dbReference type="Proteomes" id="UP001596074">
    <property type="component" value="Unassembled WGS sequence"/>
</dbReference>
<accession>A0ABW0ZYZ0</accession>
<organism evidence="2 3">
    <name type="scientific">Actinomadura rugatobispora</name>
    <dbReference type="NCBI Taxonomy" id="1994"/>
    <lineage>
        <taxon>Bacteria</taxon>
        <taxon>Bacillati</taxon>
        <taxon>Actinomycetota</taxon>
        <taxon>Actinomycetes</taxon>
        <taxon>Streptosporangiales</taxon>
        <taxon>Thermomonosporaceae</taxon>
        <taxon>Actinomadura</taxon>
    </lineage>
</organism>
<feature type="compositionally biased region" description="Low complexity" evidence="1">
    <location>
        <begin position="1"/>
        <end position="12"/>
    </location>
</feature>
<gene>
    <name evidence="2" type="ORF">ACFPZN_22555</name>
</gene>
<proteinExistence type="predicted"/>
<feature type="region of interest" description="Disordered" evidence="1">
    <location>
        <begin position="173"/>
        <end position="208"/>
    </location>
</feature>
<feature type="compositionally biased region" description="Low complexity" evidence="1">
    <location>
        <begin position="39"/>
        <end position="58"/>
    </location>
</feature>
<name>A0ABW0ZYZ0_9ACTN</name>
<protein>
    <recommendedName>
        <fullName evidence="4">ATP-binding protein</fullName>
    </recommendedName>
</protein>
<dbReference type="RefSeq" id="WP_378284070.1">
    <property type="nucleotide sequence ID" value="NZ_JBHSON010000031.1"/>
</dbReference>
<evidence type="ECO:0008006" key="4">
    <source>
        <dbReference type="Google" id="ProtNLM"/>
    </source>
</evidence>
<feature type="compositionally biased region" description="Pro residues" evidence="1">
    <location>
        <begin position="13"/>
        <end position="29"/>
    </location>
</feature>
<dbReference type="InterPro" id="IPR027417">
    <property type="entry name" value="P-loop_NTPase"/>
</dbReference>